<sequence length="472" mass="50936">MMTHSPKPENTHGPASGDAKGKAALLAQASARLRSSLSRLQNALPRWALPFLAGVLCVLLLLGIVRCMQSPAPTTALNATEAAESTAAGSLRGRVDPTSLPYEETLGGPLEESVKKIDFALLQAFAGLALHRSAVLLEEVETRFHNGQEYHFQRMRLYSTEPEKVTAAIANSLAAWVGNATFTPTGPESFTISVNGASTHELTLAASPAPPYTQGAETDISTTPDSGEPPSAESGATPATRPRPDPRPTPEGTGRLAIVIDDLGESVNAARKLASLSYPVTFAIWPRSTNAKLVAEIGRQRGEEIILHQPMEPIGYPEVRPGPGTVFVRMTPDQIHTIIAENLKMVPYAVGINNHMGSRFTQDRQAVQAVLEELRERDLFVLDSWTHPKSVFFGEAKKAGFTAYKRSVFIDVVQDVPSIVHQLEKAERIALTTGQAIAIGHPLPETLAALKQWEARRNPAVSVVTVRSLRPN</sequence>
<dbReference type="RefSeq" id="WP_174408772.1">
    <property type="nucleotide sequence ID" value="NZ_BLVP01000002.1"/>
</dbReference>
<feature type="compositionally biased region" description="Polar residues" evidence="1">
    <location>
        <begin position="215"/>
        <end position="225"/>
    </location>
</feature>
<dbReference type="GO" id="GO:0005975">
    <property type="term" value="P:carbohydrate metabolic process"/>
    <property type="evidence" value="ECO:0007669"/>
    <property type="project" value="InterPro"/>
</dbReference>
<protein>
    <recommendedName>
        <fullName evidence="5">Divergent polysaccharide deacetylase family protein</fullName>
    </recommendedName>
</protein>
<dbReference type="PANTHER" id="PTHR30105:SF2">
    <property type="entry name" value="DIVERGENT POLYSACCHARIDE DEACETYLASE SUPERFAMILY"/>
    <property type="match status" value="1"/>
</dbReference>
<evidence type="ECO:0000256" key="2">
    <source>
        <dbReference type="SAM" id="Phobius"/>
    </source>
</evidence>
<dbReference type="Proteomes" id="UP000503820">
    <property type="component" value="Unassembled WGS sequence"/>
</dbReference>
<dbReference type="Gene3D" id="3.20.20.370">
    <property type="entry name" value="Glycoside hydrolase/deacetylase"/>
    <property type="match status" value="1"/>
</dbReference>
<dbReference type="SUPFAM" id="SSF88713">
    <property type="entry name" value="Glycoside hydrolase/deacetylase"/>
    <property type="match status" value="1"/>
</dbReference>
<keyword evidence="2" id="KW-1133">Transmembrane helix</keyword>
<dbReference type="Pfam" id="PF04748">
    <property type="entry name" value="Polysacc_deac_2"/>
    <property type="match status" value="1"/>
</dbReference>
<evidence type="ECO:0008006" key="5">
    <source>
        <dbReference type="Google" id="ProtNLM"/>
    </source>
</evidence>
<keyword evidence="2" id="KW-0472">Membrane</keyword>
<proteinExistence type="predicted"/>
<feature type="compositionally biased region" description="Basic and acidic residues" evidence="1">
    <location>
        <begin position="1"/>
        <end position="10"/>
    </location>
</feature>
<keyword evidence="2" id="KW-0812">Transmembrane</keyword>
<feature type="region of interest" description="Disordered" evidence="1">
    <location>
        <begin position="1"/>
        <end position="21"/>
    </location>
</feature>
<name>A0A7J0BSU7_9BACT</name>
<evidence type="ECO:0000256" key="1">
    <source>
        <dbReference type="SAM" id="MobiDB-lite"/>
    </source>
</evidence>
<evidence type="ECO:0000313" key="3">
    <source>
        <dbReference type="EMBL" id="GFM36084.1"/>
    </source>
</evidence>
<organism evidence="3 4">
    <name type="scientific">Desulfovibrio psychrotolerans</name>
    <dbReference type="NCBI Taxonomy" id="415242"/>
    <lineage>
        <taxon>Bacteria</taxon>
        <taxon>Pseudomonadati</taxon>
        <taxon>Thermodesulfobacteriota</taxon>
        <taxon>Desulfovibrionia</taxon>
        <taxon>Desulfovibrionales</taxon>
        <taxon>Desulfovibrionaceae</taxon>
        <taxon>Desulfovibrio</taxon>
    </lineage>
</organism>
<keyword evidence="4" id="KW-1185">Reference proteome</keyword>
<evidence type="ECO:0000313" key="4">
    <source>
        <dbReference type="Proteomes" id="UP000503820"/>
    </source>
</evidence>
<reference evidence="3 4" key="1">
    <citation type="submission" date="2020-05" db="EMBL/GenBank/DDBJ databases">
        <title>Draft genome sequence of Desulfovibrio psychrotolerans JS1T.</title>
        <authorList>
            <person name="Ueno A."/>
            <person name="Tamazawa S."/>
            <person name="Tamamura S."/>
            <person name="Murakami T."/>
            <person name="Kiyama T."/>
            <person name="Inomata H."/>
            <person name="Amano Y."/>
            <person name="Miyakawa K."/>
            <person name="Tamaki H."/>
            <person name="Naganuma T."/>
            <person name="Kaneko K."/>
        </authorList>
    </citation>
    <scope>NUCLEOTIDE SEQUENCE [LARGE SCALE GENOMIC DNA]</scope>
    <source>
        <strain evidence="3 4">JS1</strain>
    </source>
</reference>
<dbReference type="AlphaFoldDB" id="A0A7J0BSU7"/>
<comment type="caution">
    <text evidence="3">The sequence shown here is derived from an EMBL/GenBank/DDBJ whole genome shotgun (WGS) entry which is preliminary data.</text>
</comment>
<feature type="region of interest" description="Disordered" evidence="1">
    <location>
        <begin position="207"/>
        <end position="254"/>
    </location>
</feature>
<gene>
    <name evidence="3" type="ORF">DSM19430T_07680</name>
</gene>
<dbReference type="EMBL" id="BLVP01000002">
    <property type="protein sequence ID" value="GFM36084.1"/>
    <property type="molecule type" value="Genomic_DNA"/>
</dbReference>
<dbReference type="PANTHER" id="PTHR30105">
    <property type="entry name" value="UNCHARACTERIZED YIBQ-RELATED"/>
    <property type="match status" value="1"/>
</dbReference>
<accession>A0A7J0BSU7</accession>
<dbReference type="InterPro" id="IPR006837">
    <property type="entry name" value="Divergent_DAC"/>
</dbReference>
<feature type="transmembrane region" description="Helical" evidence="2">
    <location>
        <begin position="47"/>
        <end position="65"/>
    </location>
</feature>
<dbReference type="InterPro" id="IPR011330">
    <property type="entry name" value="Glyco_hydro/deAcase_b/a-brl"/>
</dbReference>
<dbReference type="CDD" id="cd10936">
    <property type="entry name" value="CE4_DAC2"/>
    <property type="match status" value="1"/>
</dbReference>